<feature type="region of interest" description="Disordered" evidence="1">
    <location>
        <begin position="1"/>
        <end position="22"/>
    </location>
</feature>
<evidence type="ECO:0008006" key="5">
    <source>
        <dbReference type="Google" id="ProtNLM"/>
    </source>
</evidence>
<dbReference type="AlphaFoldDB" id="U5DHP3"/>
<evidence type="ECO:0000313" key="4">
    <source>
        <dbReference type="Proteomes" id="UP000016960"/>
    </source>
</evidence>
<keyword evidence="2" id="KW-0472">Membrane</keyword>
<name>U5DHP3_9CHRO</name>
<proteinExistence type="predicted"/>
<sequence length="251" mass="26854">MKLDDRPTLTDKPDIASTARTSASPDQYGRFLKNLLLATTSGLGLMLLLILIGIWRAGTSAFTWLDDLVGAPPAAPEVDVPTLVVTQVRGASELTTAVFSMEAVVPVEQERRVGNVPIASTRLLYIAHGQVRAGVDLQELTPDRVTVLDGNAVRIRLPAPEILDSKIDVRRSRVYTYDRGFLGLGPDVAPQLQTLAAHQTLDKIVTSACASGLLEEANNRARLAVAQLLAASGRGSVRVETTPPAPETCRA</sequence>
<dbReference type="Pfam" id="PF14014">
    <property type="entry name" value="DUF4230"/>
    <property type="match status" value="1"/>
</dbReference>
<keyword evidence="2" id="KW-0812">Transmembrane</keyword>
<comment type="caution">
    <text evidence="3">The sequence shown here is derived from an EMBL/GenBank/DDBJ whole genome shotgun (WGS) entry which is preliminary data.</text>
</comment>
<protein>
    <recommendedName>
        <fullName evidence="5">DUF4230 domain-containing protein</fullName>
    </recommendedName>
</protein>
<evidence type="ECO:0000256" key="1">
    <source>
        <dbReference type="SAM" id="MobiDB-lite"/>
    </source>
</evidence>
<accession>U5DHP3</accession>
<feature type="transmembrane region" description="Helical" evidence="2">
    <location>
        <begin position="35"/>
        <end position="55"/>
    </location>
</feature>
<dbReference type="InterPro" id="IPR025324">
    <property type="entry name" value="DUF4230"/>
</dbReference>
<keyword evidence="2" id="KW-1133">Transmembrane helix</keyword>
<keyword evidence="4" id="KW-1185">Reference proteome</keyword>
<feature type="compositionally biased region" description="Basic and acidic residues" evidence="1">
    <location>
        <begin position="1"/>
        <end position="14"/>
    </location>
</feature>
<dbReference type="InParanoid" id="U5DHP3"/>
<evidence type="ECO:0000313" key="3">
    <source>
        <dbReference type="EMBL" id="ERN40114.1"/>
    </source>
</evidence>
<dbReference type="eggNOG" id="ENOG5032S1P">
    <property type="taxonomic scope" value="Bacteria"/>
</dbReference>
<reference evidence="3 4" key="1">
    <citation type="submission" date="2013-05" db="EMBL/GenBank/DDBJ databases">
        <title>Draft genome sequence of Rubidibacter lacunae KORDI 51-2.</title>
        <authorList>
            <person name="Choi D.H."/>
            <person name="Noh J.H."/>
            <person name="Kwon K.-K."/>
            <person name="Lee J.-H."/>
            <person name="Ryu J.-Y."/>
        </authorList>
    </citation>
    <scope>NUCLEOTIDE SEQUENCE [LARGE SCALE GENOMIC DNA]</scope>
    <source>
        <strain evidence="3 4">KORDI 51-2</strain>
    </source>
</reference>
<organism evidence="3 4">
    <name type="scientific">Rubidibacter lacunae KORDI 51-2</name>
    <dbReference type="NCBI Taxonomy" id="582515"/>
    <lineage>
        <taxon>Bacteria</taxon>
        <taxon>Bacillati</taxon>
        <taxon>Cyanobacteriota</taxon>
        <taxon>Cyanophyceae</taxon>
        <taxon>Oscillatoriophycideae</taxon>
        <taxon>Chroococcales</taxon>
        <taxon>Aphanothecaceae</taxon>
        <taxon>Rubidibacter</taxon>
    </lineage>
</organism>
<gene>
    <name evidence="3" type="ORF">KR51_00034010</name>
</gene>
<dbReference type="EMBL" id="ASSJ01000081">
    <property type="protein sequence ID" value="ERN40114.1"/>
    <property type="molecule type" value="Genomic_DNA"/>
</dbReference>
<evidence type="ECO:0000256" key="2">
    <source>
        <dbReference type="SAM" id="Phobius"/>
    </source>
</evidence>
<dbReference type="STRING" id="582515.KR51_00034010"/>
<dbReference type="RefSeq" id="WP_022609008.1">
    <property type="nucleotide sequence ID" value="NZ_ASSJ01000081.1"/>
</dbReference>
<dbReference type="Proteomes" id="UP000016960">
    <property type="component" value="Unassembled WGS sequence"/>
</dbReference>